<dbReference type="InterPro" id="IPR018960">
    <property type="entry name" value="DUF1990"/>
</dbReference>
<evidence type="ECO:0000313" key="3">
    <source>
        <dbReference type="Proteomes" id="UP001352223"/>
    </source>
</evidence>
<dbReference type="PANTHER" id="PTHR34202:SF1">
    <property type="entry name" value="UPF0548 PROTEIN"/>
    <property type="match status" value="1"/>
</dbReference>
<dbReference type="InterPro" id="IPR014457">
    <property type="entry name" value="UCP010260"/>
</dbReference>
<sequence>MSLTYPEATGSTLAGGELPPGYAHLDRRVRLGSGPECFERAGSAVLAWGAQRGAGLRVTPGDDVRDGADVELRLLWLRIPCRVVAVVRDSTRIGFAYGTLPGHPERGEEAFLVTRDADDSVWFRIRAFSRPGRWYTRLAGPAGRVVQLWATRRYLRAVARTVGGGRGPGDQL</sequence>
<feature type="domain" description="DUF1990" evidence="1">
    <location>
        <begin position="5"/>
        <end position="157"/>
    </location>
</feature>
<comment type="caution">
    <text evidence="2">The sequence shown here is derived from an EMBL/GenBank/DDBJ whole genome shotgun (WGS) entry which is preliminary data.</text>
</comment>
<organism evidence="2 3">
    <name type="scientific">Streptomyces kunmingensis</name>
    <dbReference type="NCBI Taxonomy" id="68225"/>
    <lineage>
        <taxon>Bacteria</taxon>
        <taxon>Bacillati</taxon>
        <taxon>Actinomycetota</taxon>
        <taxon>Actinomycetes</taxon>
        <taxon>Kitasatosporales</taxon>
        <taxon>Streptomycetaceae</taxon>
        <taxon>Streptomyces</taxon>
    </lineage>
</organism>
<proteinExistence type="predicted"/>
<dbReference type="Pfam" id="PF09348">
    <property type="entry name" value="DUF1990"/>
    <property type="match status" value="1"/>
</dbReference>
<dbReference type="EMBL" id="JAOZYB010000018">
    <property type="protein sequence ID" value="MEB3959531.1"/>
    <property type="molecule type" value="Genomic_DNA"/>
</dbReference>
<evidence type="ECO:0000313" key="2">
    <source>
        <dbReference type="EMBL" id="MEB3959531.1"/>
    </source>
</evidence>
<protein>
    <submittedName>
        <fullName evidence="2">DUF1990 domain-containing protein</fullName>
    </submittedName>
</protein>
<reference evidence="2 3" key="1">
    <citation type="submission" date="2022-10" db="EMBL/GenBank/DDBJ databases">
        <authorList>
            <person name="Xie J."/>
            <person name="Shen N."/>
        </authorList>
    </citation>
    <scope>NUCLEOTIDE SEQUENCE [LARGE SCALE GENOMIC DNA]</scope>
    <source>
        <strain evidence="2 3">DSM 41681</strain>
    </source>
</reference>
<keyword evidence="3" id="KW-1185">Reference proteome</keyword>
<accession>A0ABU6C483</accession>
<gene>
    <name evidence="2" type="ORF">OKJ48_04570</name>
</gene>
<evidence type="ECO:0000259" key="1">
    <source>
        <dbReference type="Pfam" id="PF09348"/>
    </source>
</evidence>
<name>A0ABU6C483_9ACTN</name>
<dbReference type="RefSeq" id="WP_324766514.1">
    <property type="nucleotide sequence ID" value="NZ_BAAATS010000019.1"/>
</dbReference>
<dbReference type="Proteomes" id="UP001352223">
    <property type="component" value="Unassembled WGS sequence"/>
</dbReference>
<dbReference type="PIRSF" id="PIRSF010260">
    <property type="entry name" value="UCP010260"/>
    <property type="match status" value="1"/>
</dbReference>
<dbReference type="PANTHER" id="PTHR34202">
    <property type="entry name" value="UPF0548 PROTEIN"/>
    <property type="match status" value="1"/>
</dbReference>